<dbReference type="STRING" id="1802630.A3H26_02500"/>
<evidence type="ECO:0000313" key="2">
    <source>
        <dbReference type="Proteomes" id="UP000177763"/>
    </source>
</evidence>
<evidence type="ECO:0000313" key="1">
    <source>
        <dbReference type="EMBL" id="OGC57175.1"/>
    </source>
</evidence>
<organism evidence="1 2">
    <name type="scientific">candidate division WWE3 bacterium RIFCSPLOWO2_12_FULL_36_10</name>
    <dbReference type="NCBI Taxonomy" id="1802630"/>
    <lineage>
        <taxon>Bacteria</taxon>
        <taxon>Katanobacteria</taxon>
    </lineage>
</organism>
<comment type="caution">
    <text evidence="1">The sequence shown here is derived from an EMBL/GenBank/DDBJ whole genome shotgun (WGS) entry which is preliminary data.</text>
</comment>
<reference evidence="1 2" key="1">
    <citation type="journal article" date="2016" name="Nat. Commun.">
        <title>Thousands of microbial genomes shed light on interconnected biogeochemical processes in an aquifer system.</title>
        <authorList>
            <person name="Anantharaman K."/>
            <person name="Brown C.T."/>
            <person name="Hug L.A."/>
            <person name="Sharon I."/>
            <person name="Castelle C.J."/>
            <person name="Probst A.J."/>
            <person name="Thomas B.C."/>
            <person name="Singh A."/>
            <person name="Wilkins M.J."/>
            <person name="Karaoz U."/>
            <person name="Brodie E.L."/>
            <person name="Williams K.H."/>
            <person name="Hubbard S.S."/>
            <person name="Banfield J.F."/>
        </authorList>
    </citation>
    <scope>NUCLEOTIDE SEQUENCE [LARGE SCALE GENOMIC DNA]</scope>
</reference>
<protein>
    <submittedName>
        <fullName evidence="1">Uncharacterized protein</fullName>
    </submittedName>
</protein>
<accession>A0A1F4VJ88</accession>
<gene>
    <name evidence="1" type="ORF">A3H26_02500</name>
</gene>
<sequence length="140" mass="15727">MKVQWGTFQKSADIMIEKQYIQEQLTKTFCYKCGTSLGGASVVPVSEMPIALIAHVTCLSCKAESVITVTMAGVGIMPIVSDLMGGELRKFVGAKNVSYDELLDLHQILKRKNLWNLLHTQEKSLEKKQKYLEDSINYQL</sequence>
<dbReference type="Proteomes" id="UP000177763">
    <property type="component" value="Unassembled WGS sequence"/>
</dbReference>
<dbReference type="EMBL" id="MEVN01000020">
    <property type="protein sequence ID" value="OGC57175.1"/>
    <property type="molecule type" value="Genomic_DNA"/>
</dbReference>
<dbReference type="AlphaFoldDB" id="A0A1F4VJ88"/>
<proteinExistence type="predicted"/>
<name>A0A1F4VJ88_UNCKA</name>